<sequence length="127" mass="14365">MHHRRLSTSRFHTEDDGFTRFEGFGFINTQNRPPLELNQEKSLKPMVSKFDALLEVPAHRRRKKNVPYFVFDALIGFPEVDSLIGFQNMGADCRMVVTGGVKFDCVDCDGEDDEHGTTGEVRVDGEG</sequence>
<organism evidence="1 2">
    <name type="scientific">Lactuca saligna</name>
    <name type="common">Willowleaf lettuce</name>
    <dbReference type="NCBI Taxonomy" id="75948"/>
    <lineage>
        <taxon>Eukaryota</taxon>
        <taxon>Viridiplantae</taxon>
        <taxon>Streptophyta</taxon>
        <taxon>Embryophyta</taxon>
        <taxon>Tracheophyta</taxon>
        <taxon>Spermatophyta</taxon>
        <taxon>Magnoliopsida</taxon>
        <taxon>eudicotyledons</taxon>
        <taxon>Gunneridae</taxon>
        <taxon>Pentapetalae</taxon>
        <taxon>asterids</taxon>
        <taxon>campanulids</taxon>
        <taxon>Asterales</taxon>
        <taxon>Asteraceae</taxon>
        <taxon>Cichorioideae</taxon>
        <taxon>Cichorieae</taxon>
        <taxon>Lactucinae</taxon>
        <taxon>Lactuca</taxon>
    </lineage>
</organism>
<evidence type="ECO:0000313" key="1">
    <source>
        <dbReference type="EMBL" id="CAI9297057.1"/>
    </source>
</evidence>
<accession>A0AA36EIN1</accession>
<proteinExistence type="predicted"/>
<reference evidence="1" key="1">
    <citation type="submission" date="2023-04" db="EMBL/GenBank/DDBJ databases">
        <authorList>
            <person name="Vijverberg K."/>
            <person name="Xiong W."/>
            <person name="Schranz E."/>
        </authorList>
    </citation>
    <scope>NUCLEOTIDE SEQUENCE</scope>
</reference>
<dbReference type="Proteomes" id="UP001177003">
    <property type="component" value="Chromosome 8"/>
</dbReference>
<dbReference type="EMBL" id="OX465084">
    <property type="protein sequence ID" value="CAI9297057.1"/>
    <property type="molecule type" value="Genomic_DNA"/>
</dbReference>
<gene>
    <name evidence="1" type="ORF">LSALG_LOCUS35896</name>
</gene>
<keyword evidence="2" id="KW-1185">Reference proteome</keyword>
<dbReference type="AlphaFoldDB" id="A0AA36EIN1"/>
<protein>
    <submittedName>
        <fullName evidence="1">Uncharacterized protein</fullName>
    </submittedName>
</protein>
<evidence type="ECO:0000313" key="2">
    <source>
        <dbReference type="Proteomes" id="UP001177003"/>
    </source>
</evidence>
<name>A0AA36EIN1_LACSI</name>